<protein>
    <submittedName>
        <fullName evidence="5">Glucuronyl hydrolase</fullName>
    </submittedName>
</protein>
<dbReference type="GO" id="GO:0052757">
    <property type="term" value="F:chondroitin hydrolase activity"/>
    <property type="evidence" value="ECO:0007669"/>
    <property type="project" value="TreeGrafter"/>
</dbReference>
<dbReference type="OrthoDB" id="428577at2"/>
<dbReference type="InterPro" id="IPR052369">
    <property type="entry name" value="UG_Glycosaminoglycan_Hydrolase"/>
</dbReference>
<dbReference type="PANTHER" id="PTHR36845:SF1">
    <property type="entry name" value="HYDROLASE, PUTATIVE (AFU_ORTHOLOGUE AFUA_7G05090)-RELATED"/>
    <property type="match status" value="1"/>
</dbReference>
<evidence type="ECO:0000256" key="2">
    <source>
        <dbReference type="ARBA" id="ARBA00038358"/>
    </source>
</evidence>
<dbReference type="InterPro" id="IPR010905">
    <property type="entry name" value="Glyco_hydro_88"/>
</dbReference>
<keyword evidence="1 5" id="KW-0378">Hydrolase</keyword>
<feature type="binding site" evidence="4">
    <location>
        <position position="152"/>
    </location>
    <ligand>
        <name>substrate</name>
    </ligand>
</feature>
<dbReference type="GO" id="GO:0000272">
    <property type="term" value="P:polysaccharide catabolic process"/>
    <property type="evidence" value="ECO:0007669"/>
    <property type="project" value="TreeGrafter"/>
</dbReference>
<gene>
    <name evidence="5" type="ORF">D3P09_13670</name>
</gene>
<feature type="active site" description="Nucleophile" evidence="3">
    <location>
        <position position="90"/>
    </location>
</feature>
<dbReference type="AlphaFoldDB" id="A0A3A6PEN7"/>
<dbReference type="PANTHER" id="PTHR36845">
    <property type="entry name" value="HYDROLASE, PUTATIVE (AFU_ORTHOLOGUE AFUA_7G05090)-RELATED"/>
    <property type="match status" value="1"/>
</dbReference>
<comment type="similarity">
    <text evidence="2">Belongs to the glycosyl hydrolase 88 family.</text>
</comment>
<organism evidence="5 6">
    <name type="scientific">Paenibacillus pinisoli</name>
    <dbReference type="NCBI Taxonomy" id="1276110"/>
    <lineage>
        <taxon>Bacteria</taxon>
        <taxon>Bacillati</taxon>
        <taxon>Bacillota</taxon>
        <taxon>Bacilli</taxon>
        <taxon>Bacillales</taxon>
        <taxon>Paenibacillaceae</taxon>
        <taxon>Paenibacillus</taxon>
    </lineage>
</organism>
<reference evidence="5 6" key="1">
    <citation type="submission" date="2018-09" db="EMBL/GenBank/DDBJ databases">
        <title>Paenibacillus aracenensis nov. sp. isolated from a cave in southern Spain.</title>
        <authorList>
            <person name="Jurado V."/>
            <person name="Gutierrez-Patricio S."/>
            <person name="Gonzalez-Pimentel J.L."/>
            <person name="Miller A.Z."/>
            <person name="Laiz L."/>
            <person name="Saiz-Jimenez C."/>
        </authorList>
    </citation>
    <scope>NUCLEOTIDE SEQUENCE [LARGE SCALE GENOMIC DNA]</scope>
    <source>
        <strain evidence="5 6">JCM 19203</strain>
    </source>
</reference>
<name>A0A3A6PEN7_9BACL</name>
<dbReference type="InterPro" id="IPR012341">
    <property type="entry name" value="6hp_glycosidase-like_sf"/>
</dbReference>
<dbReference type="EMBL" id="QXQB01000003">
    <property type="protein sequence ID" value="RJX38600.1"/>
    <property type="molecule type" value="Genomic_DNA"/>
</dbReference>
<feature type="binding site" evidence="4">
    <location>
        <position position="228"/>
    </location>
    <ligand>
        <name>substrate</name>
    </ligand>
</feature>
<proteinExistence type="inferred from homology"/>
<feature type="binding site" evidence="4">
    <location>
        <position position="90"/>
    </location>
    <ligand>
        <name>substrate</name>
    </ligand>
</feature>
<feature type="active site" description="Proton donor" evidence="3">
    <location>
        <position position="152"/>
    </location>
</feature>
<evidence type="ECO:0000256" key="1">
    <source>
        <dbReference type="ARBA" id="ARBA00022801"/>
    </source>
</evidence>
<feature type="binding site" evidence="4">
    <location>
        <position position="210"/>
    </location>
    <ligand>
        <name>substrate</name>
    </ligand>
</feature>
<evidence type="ECO:0000313" key="6">
    <source>
        <dbReference type="Proteomes" id="UP000267798"/>
    </source>
</evidence>
<evidence type="ECO:0000256" key="3">
    <source>
        <dbReference type="PIRSR" id="PIRSR610905-1"/>
    </source>
</evidence>
<feature type="binding site" evidence="4">
    <location>
        <position position="224"/>
    </location>
    <ligand>
        <name>substrate</name>
    </ligand>
</feature>
<evidence type="ECO:0000256" key="4">
    <source>
        <dbReference type="PIRSR" id="PIRSR610905-2"/>
    </source>
</evidence>
<comment type="caution">
    <text evidence="5">The sequence shown here is derived from an EMBL/GenBank/DDBJ whole genome shotgun (WGS) entry which is preliminary data.</text>
</comment>
<dbReference type="Gene3D" id="1.50.10.10">
    <property type="match status" value="1"/>
</dbReference>
<dbReference type="Proteomes" id="UP000267798">
    <property type="component" value="Unassembled WGS sequence"/>
</dbReference>
<accession>A0A3A6PEN7</accession>
<sequence>MRMRKQAIEDAVARVRRNMDAFGGKFPHVGSGGGPYERIENEDWTNGFWPGMLWLCYEYSGDGAFADAARKVTESFRQRLEHNTVLDHHDIGFLYSLSAKAEWFVLGHEDARELALRAADKLMERWREAGGGYIQAWGPAGDEAQGGRIIIDCLLNLPLLFWAANETGEERFRQAAVRQAELTRRYLVRGDDSSYHTFIFNQENGEPIGGTTHQGYSNGSTWTRGQAWGVYGFALAYRYTGDQAYLDTSKRMALYFLRRLPEDHVAYWDFHAPVCPDTYRDSSASAIVAAGLQELLEHLPADDSDRSELWSGLTASIDSLIERYSTMGDPEAEGLLRHGSYYVRGNIAPDDFIIWGDYYYLEALMRLERGIRGYWYPPQADRGGRA</sequence>
<dbReference type="SUPFAM" id="SSF48208">
    <property type="entry name" value="Six-hairpin glycosidases"/>
    <property type="match status" value="1"/>
</dbReference>
<feature type="binding site" evidence="4">
    <location>
        <position position="212"/>
    </location>
    <ligand>
        <name>substrate</name>
    </ligand>
</feature>
<dbReference type="Pfam" id="PF07470">
    <property type="entry name" value="Glyco_hydro_88"/>
    <property type="match status" value="1"/>
</dbReference>
<keyword evidence="6" id="KW-1185">Reference proteome</keyword>
<dbReference type="InterPro" id="IPR008928">
    <property type="entry name" value="6-hairpin_glycosidase_sf"/>
</dbReference>
<evidence type="ECO:0000313" key="5">
    <source>
        <dbReference type="EMBL" id="RJX38600.1"/>
    </source>
</evidence>